<sequence length="41" mass="4787">MCRRHLTSLQNFKLKVVGRAEVEDVRCLKIYTTYILSSVSK</sequence>
<protein>
    <submittedName>
        <fullName evidence="1">Uncharacterized protein</fullName>
    </submittedName>
</protein>
<dbReference type="EMBL" id="KN440612">
    <property type="protein sequence ID" value="KHG27303.1"/>
    <property type="molecule type" value="Genomic_DNA"/>
</dbReference>
<proteinExistence type="predicted"/>
<dbReference type="AlphaFoldDB" id="A0A0B0PLJ3"/>
<keyword evidence="2" id="KW-1185">Reference proteome</keyword>
<reference evidence="2" key="1">
    <citation type="submission" date="2014-09" db="EMBL/GenBank/DDBJ databases">
        <authorList>
            <person name="Mudge J."/>
            <person name="Ramaraj T."/>
            <person name="Lindquist I.E."/>
            <person name="Bharti A.K."/>
            <person name="Sundararajan A."/>
            <person name="Cameron C.T."/>
            <person name="Woodward J.E."/>
            <person name="May G.D."/>
            <person name="Brubaker C."/>
            <person name="Broadhvest J."/>
            <person name="Wilkins T.A."/>
        </authorList>
    </citation>
    <scope>NUCLEOTIDE SEQUENCE</scope>
    <source>
        <strain evidence="2">cv. AKA8401</strain>
    </source>
</reference>
<accession>A0A0B0PLJ3</accession>
<evidence type="ECO:0000313" key="2">
    <source>
        <dbReference type="Proteomes" id="UP000032142"/>
    </source>
</evidence>
<evidence type="ECO:0000313" key="1">
    <source>
        <dbReference type="EMBL" id="KHG27303.1"/>
    </source>
</evidence>
<organism evidence="1 2">
    <name type="scientific">Gossypium arboreum</name>
    <name type="common">Tree cotton</name>
    <name type="synonym">Gossypium nanking</name>
    <dbReference type="NCBI Taxonomy" id="29729"/>
    <lineage>
        <taxon>Eukaryota</taxon>
        <taxon>Viridiplantae</taxon>
        <taxon>Streptophyta</taxon>
        <taxon>Embryophyta</taxon>
        <taxon>Tracheophyta</taxon>
        <taxon>Spermatophyta</taxon>
        <taxon>Magnoliopsida</taxon>
        <taxon>eudicotyledons</taxon>
        <taxon>Gunneridae</taxon>
        <taxon>Pentapetalae</taxon>
        <taxon>rosids</taxon>
        <taxon>malvids</taxon>
        <taxon>Malvales</taxon>
        <taxon>Malvaceae</taxon>
        <taxon>Malvoideae</taxon>
        <taxon>Gossypium</taxon>
    </lineage>
</organism>
<name>A0A0B0PLJ3_GOSAR</name>
<gene>
    <name evidence="1" type="ORF">F383_34007</name>
</gene>
<dbReference type="Proteomes" id="UP000032142">
    <property type="component" value="Unassembled WGS sequence"/>
</dbReference>